<evidence type="ECO:0000259" key="4">
    <source>
        <dbReference type="Pfam" id="PF13649"/>
    </source>
</evidence>
<evidence type="ECO:0000256" key="3">
    <source>
        <dbReference type="ARBA" id="ARBA00022691"/>
    </source>
</evidence>
<dbReference type="InterPro" id="IPR041698">
    <property type="entry name" value="Methyltransf_25"/>
</dbReference>
<gene>
    <name evidence="5" type="ORF">KIH27_00415</name>
</gene>
<evidence type="ECO:0000256" key="2">
    <source>
        <dbReference type="ARBA" id="ARBA00022679"/>
    </source>
</evidence>
<evidence type="ECO:0000313" key="5">
    <source>
        <dbReference type="EMBL" id="MBS9532048.1"/>
    </source>
</evidence>
<keyword evidence="6" id="KW-1185">Reference proteome</keyword>
<dbReference type="GO" id="GO:0032259">
    <property type="term" value="P:methylation"/>
    <property type="evidence" value="ECO:0007669"/>
    <property type="project" value="UniProtKB-KW"/>
</dbReference>
<dbReference type="CDD" id="cd02440">
    <property type="entry name" value="AdoMet_MTases"/>
    <property type="match status" value="1"/>
</dbReference>
<keyword evidence="2" id="KW-0808">Transferase</keyword>
<keyword evidence="3" id="KW-0949">S-adenosyl-L-methionine</keyword>
<dbReference type="Proteomes" id="UP001519535">
    <property type="component" value="Unassembled WGS sequence"/>
</dbReference>
<comment type="caution">
    <text evidence="5">The sequence shown here is derived from an EMBL/GenBank/DDBJ whole genome shotgun (WGS) entry which is preliminary data.</text>
</comment>
<feature type="domain" description="Methyltransferase" evidence="4">
    <location>
        <begin position="32"/>
        <end position="127"/>
    </location>
</feature>
<dbReference type="GO" id="GO:0008168">
    <property type="term" value="F:methyltransferase activity"/>
    <property type="evidence" value="ECO:0007669"/>
    <property type="project" value="UniProtKB-KW"/>
</dbReference>
<dbReference type="PANTHER" id="PTHR43464:SF19">
    <property type="entry name" value="UBIQUINONE BIOSYNTHESIS O-METHYLTRANSFERASE, MITOCHONDRIAL"/>
    <property type="match status" value="1"/>
</dbReference>
<keyword evidence="1 5" id="KW-0489">Methyltransferase</keyword>
<evidence type="ECO:0000313" key="6">
    <source>
        <dbReference type="Proteomes" id="UP001519535"/>
    </source>
</evidence>
<dbReference type="SUPFAM" id="SSF53335">
    <property type="entry name" value="S-adenosyl-L-methionine-dependent methyltransferases"/>
    <property type="match status" value="1"/>
</dbReference>
<organism evidence="5 6">
    <name type="scientific">Mycolicibacter acidiphilus</name>
    <dbReference type="NCBI Taxonomy" id="2835306"/>
    <lineage>
        <taxon>Bacteria</taxon>
        <taxon>Bacillati</taxon>
        <taxon>Actinomycetota</taxon>
        <taxon>Actinomycetes</taxon>
        <taxon>Mycobacteriales</taxon>
        <taxon>Mycobacteriaceae</taxon>
        <taxon>Mycolicibacter</taxon>
    </lineage>
</organism>
<dbReference type="Pfam" id="PF13649">
    <property type="entry name" value="Methyltransf_25"/>
    <property type="match status" value="1"/>
</dbReference>
<evidence type="ECO:0000256" key="1">
    <source>
        <dbReference type="ARBA" id="ARBA00022603"/>
    </source>
</evidence>
<dbReference type="EMBL" id="JAHCLR010000001">
    <property type="protein sequence ID" value="MBS9532048.1"/>
    <property type="molecule type" value="Genomic_DNA"/>
</dbReference>
<proteinExistence type="predicted"/>
<sequence length="228" mass="24456">MRGLPSSTPWDIGGPQPAVRRLVALGAIRGEVLDPGTGPGYHAIHYAEHGFAATGVDISGAAIERAKENAAAAGVSVNFEVGNAKTLDGFVDRFDTVVDVAFYNTFAGEHDAQHAYLQALHRATKPGARLYLIEAGDYNINGFFMPPKMSVEDFRRGLPAAGWEISYLGPTSYLVNVSAAGFEAMIEANPAAPPRIRQIAERLGAVEPFLDGQLVHAPFWEVHATRVD</sequence>
<reference evidence="5 6" key="1">
    <citation type="submission" date="2021-05" db="EMBL/GenBank/DDBJ databases">
        <title>Mycobacterium acidophilum sp. nov., an extremely acid-tolerant member of the genus Mycobacterium.</title>
        <authorList>
            <person name="Xia J."/>
        </authorList>
    </citation>
    <scope>NUCLEOTIDE SEQUENCE [LARGE SCALE GENOMIC DNA]</scope>
    <source>
        <strain evidence="5 6">M1</strain>
    </source>
</reference>
<name>A0ABS5RCN4_9MYCO</name>
<dbReference type="PANTHER" id="PTHR43464">
    <property type="entry name" value="METHYLTRANSFERASE"/>
    <property type="match status" value="1"/>
</dbReference>
<protein>
    <submittedName>
        <fullName evidence="5">Class I SAM-dependent methyltransferase</fullName>
    </submittedName>
</protein>
<dbReference type="InterPro" id="IPR029063">
    <property type="entry name" value="SAM-dependent_MTases_sf"/>
</dbReference>
<dbReference type="RefSeq" id="WP_214091165.1">
    <property type="nucleotide sequence ID" value="NZ_JAHCLR010000001.1"/>
</dbReference>
<accession>A0ABS5RCN4</accession>
<dbReference type="Gene3D" id="3.40.50.150">
    <property type="entry name" value="Vaccinia Virus protein VP39"/>
    <property type="match status" value="1"/>
</dbReference>